<gene>
    <name evidence="2" type="ORF">DES37_1441</name>
</gene>
<evidence type="ECO:0000313" key="3">
    <source>
        <dbReference type="Proteomes" id="UP000246744"/>
    </source>
</evidence>
<dbReference type="InterPro" id="IPR043519">
    <property type="entry name" value="NT_sf"/>
</dbReference>
<accession>A0A317PGV3</accession>
<sequence>MSVIKDFLEQYSKQYDYYSELAKIGSNLLEQELEKRGIKAIVSFRAKRPDRLEQKLNQRNEKSAYADVANIYEDIVDLAGVRVALYFPKDREVVDETINFLFSVRKKKNFPEASYKPKFEKRFSGYWASHYRVNLKNSNQNKKRYESALFEIQVASVLMHAWSEVEHDLVYKPLAGDLSEEELAILDEINGLVLTGEIALERLQKAITKRTKEKDNISNRYELTSFITNSLNKNYINKLKLGDTKILFNYLKDNSSISVSELSEYLRKINQSEKETITDQLLLMIINDSYKSVGSNLNLSNYFKHALGEHKDVSGFESFVKTWILLEKAVSLIHNQNNRQHKKFFTAKFEPLVSDGVLTREESIELNYFKRIRNNLLHGIETPNDKDLNEMFVRLLALTEKIISSINNDDDKAKLLKEIKTLSD</sequence>
<proteinExistence type="predicted"/>
<comment type="caution">
    <text evidence="2">The sequence shown here is derived from an EMBL/GenBank/DDBJ whole genome shotgun (WGS) entry which is preliminary data.</text>
</comment>
<protein>
    <submittedName>
        <fullName evidence="2">PpGpp synthetase/RelA/SpoT-type nucleotidyltransferase</fullName>
    </submittedName>
</protein>
<dbReference type="OrthoDB" id="9801824at2"/>
<keyword evidence="2" id="KW-0808">Transferase</keyword>
<dbReference type="Proteomes" id="UP000246744">
    <property type="component" value="Unassembled WGS sequence"/>
</dbReference>
<dbReference type="SUPFAM" id="SSF81301">
    <property type="entry name" value="Nucleotidyltransferase"/>
    <property type="match status" value="1"/>
</dbReference>
<dbReference type="SMART" id="SM00954">
    <property type="entry name" value="RelA_SpoT"/>
    <property type="match status" value="1"/>
</dbReference>
<dbReference type="PANTHER" id="PTHR41773:SF1">
    <property type="entry name" value="RELA_SPOT DOMAIN-CONTAINING PROTEIN"/>
    <property type="match status" value="1"/>
</dbReference>
<dbReference type="Pfam" id="PF04607">
    <property type="entry name" value="RelA_SpoT"/>
    <property type="match status" value="1"/>
</dbReference>
<evidence type="ECO:0000313" key="2">
    <source>
        <dbReference type="EMBL" id="PWV98486.1"/>
    </source>
</evidence>
<keyword evidence="3" id="KW-1185">Reference proteome</keyword>
<dbReference type="GO" id="GO:0015969">
    <property type="term" value="P:guanosine tetraphosphate metabolic process"/>
    <property type="evidence" value="ECO:0007669"/>
    <property type="project" value="InterPro"/>
</dbReference>
<dbReference type="AlphaFoldDB" id="A0A317PGV3"/>
<dbReference type="Gene3D" id="3.30.460.10">
    <property type="entry name" value="Beta Polymerase, domain 2"/>
    <property type="match status" value="1"/>
</dbReference>
<evidence type="ECO:0000259" key="1">
    <source>
        <dbReference type="SMART" id="SM00954"/>
    </source>
</evidence>
<dbReference type="InterPro" id="IPR007685">
    <property type="entry name" value="RelA_SpoT"/>
</dbReference>
<feature type="domain" description="RelA/SpoT" evidence="1">
    <location>
        <begin position="44"/>
        <end position="177"/>
    </location>
</feature>
<dbReference type="PANTHER" id="PTHR41773">
    <property type="entry name" value="GTP PYROPHOSPHATASE-RELATED"/>
    <property type="match status" value="1"/>
</dbReference>
<organism evidence="2 3">
    <name type="scientific">Mangrovibacter plantisponsor</name>
    <dbReference type="NCBI Taxonomy" id="451513"/>
    <lineage>
        <taxon>Bacteria</taxon>
        <taxon>Pseudomonadati</taxon>
        <taxon>Pseudomonadota</taxon>
        <taxon>Gammaproteobacteria</taxon>
        <taxon>Enterobacterales</taxon>
        <taxon>Enterobacteriaceae</taxon>
        <taxon>Mangrovibacter</taxon>
    </lineage>
</organism>
<dbReference type="CDD" id="cd05399">
    <property type="entry name" value="NT_Rel-Spo_like"/>
    <property type="match status" value="1"/>
</dbReference>
<dbReference type="RefSeq" id="WP_110028296.1">
    <property type="nucleotide sequence ID" value="NZ_QGTS01000044.1"/>
</dbReference>
<dbReference type="EMBL" id="QGTS01000044">
    <property type="protein sequence ID" value="PWV98486.1"/>
    <property type="molecule type" value="Genomic_DNA"/>
</dbReference>
<dbReference type="GO" id="GO:0016740">
    <property type="term" value="F:transferase activity"/>
    <property type="evidence" value="ECO:0007669"/>
    <property type="project" value="UniProtKB-KW"/>
</dbReference>
<name>A0A317PGV3_9ENTR</name>
<reference evidence="2 3" key="1">
    <citation type="submission" date="2018-05" db="EMBL/GenBank/DDBJ databases">
        <title>Genomic Encyclopedia of Type Strains, Phase IV (KMG-IV): sequencing the most valuable type-strain genomes for metagenomic binning, comparative biology and taxonomic classification.</title>
        <authorList>
            <person name="Goeker M."/>
        </authorList>
    </citation>
    <scope>NUCLEOTIDE SEQUENCE [LARGE SCALE GENOMIC DNA]</scope>
    <source>
        <strain evidence="2 3">DSM 19579</strain>
    </source>
</reference>